<protein>
    <submittedName>
        <fullName evidence="2">Uncharacterized protein</fullName>
    </submittedName>
</protein>
<reference evidence="2 3" key="1">
    <citation type="submission" date="2018-11" db="EMBL/GenBank/DDBJ databases">
        <authorList>
            <person name="Huo Y."/>
        </authorList>
    </citation>
    <scope>NUCLEOTIDE SEQUENCE [LARGE SCALE GENOMIC DNA]</scope>
    <source>
        <strain evidence="2 3">CCBAU 33202</strain>
    </source>
</reference>
<proteinExistence type="predicted"/>
<name>A0ABY0B246_9HYPH</name>
<dbReference type="EMBL" id="RJJU01000018">
    <property type="protein sequence ID" value="RUM08554.1"/>
    <property type="molecule type" value="Genomic_DNA"/>
</dbReference>
<comment type="caution">
    <text evidence="2">The sequence shown here is derived from an EMBL/GenBank/DDBJ whole genome shotgun (WGS) entry which is preliminary data.</text>
</comment>
<keyword evidence="3" id="KW-1185">Reference proteome</keyword>
<accession>A0ABY0B246</accession>
<feature type="region of interest" description="Disordered" evidence="1">
    <location>
        <begin position="1"/>
        <end position="63"/>
    </location>
</feature>
<gene>
    <name evidence="2" type="ORF">EFB14_27860</name>
</gene>
<evidence type="ECO:0000256" key="1">
    <source>
        <dbReference type="SAM" id="MobiDB-lite"/>
    </source>
</evidence>
<organism evidence="2 3">
    <name type="scientific">Rhizobium fabae</name>
    <dbReference type="NCBI Taxonomy" id="573179"/>
    <lineage>
        <taxon>Bacteria</taxon>
        <taxon>Pseudomonadati</taxon>
        <taxon>Pseudomonadota</taxon>
        <taxon>Alphaproteobacteria</taxon>
        <taxon>Hyphomicrobiales</taxon>
        <taxon>Rhizobiaceae</taxon>
        <taxon>Rhizobium/Agrobacterium group</taxon>
        <taxon>Rhizobium</taxon>
    </lineage>
</organism>
<evidence type="ECO:0000313" key="2">
    <source>
        <dbReference type="EMBL" id="RUM08554.1"/>
    </source>
</evidence>
<dbReference type="Proteomes" id="UP000272004">
    <property type="component" value="Unassembled WGS sequence"/>
</dbReference>
<evidence type="ECO:0000313" key="3">
    <source>
        <dbReference type="Proteomes" id="UP000272004"/>
    </source>
</evidence>
<sequence length="63" mass="6712">MTRSRSVAPLIRLPPPTGVEPRVSTRPSDPRLRGEGDTPQALGPQPTSRKARPLAPFTGRGLG</sequence>